<dbReference type="InterPro" id="IPR018531">
    <property type="entry name" value="DUF1993"/>
</dbReference>
<keyword evidence="2" id="KW-1185">Reference proteome</keyword>
<dbReference type="AlphaFoldDB" id="A0A9P4RAX3"/>
<dbReference type="SUPFAM" id="SSF109854">
    <property type="entry name" value="DinB/YfiT-like putative metalloenzymes"/>
    <property type="match status" value="1"/>
</dbReference>
<evidence type="ECO:0000313" key="2">
    <source>
        <dbReference type="Proteomes" id="UP000799444"/>
    </source>
</evidence>
<sequence>MPIDLHALMVPFLVRGLHNLTAVLKKGEAHAKDNNMDPQDLITARLYPDMGDLPFQIQRATNAARFLGEHIAGAEPVSVPYTDTTFAELYERIAGCITWLEGLDPATFAGKEDGVVEVRFGSEPGGKQLKCEFTPIEYLTMYGGPNFWFHCTTAYGILRSKGVPVGKLDFLNGSGLQEGIRVVEE</sequence>
<reference evidence="1" key="1">
    <citation type="journal article" date="2020" name="Stud. Mycol.">
        <title>101 Dothideomycetes genomes: a test case for predicting lifestyles and emergence of pathogens.</title>
        <authorList>
            <person name="Haridas S."/>
            <person name="Albert R."/>
            <person name="Binder M."/>
            <person name="Bloem J."/>
            <person name="Labutti K."/>
            <person name="Salamov A."/>
            <person name="Andreopoulos B."/>
            <person name="Baker S."/>
            <person name="Barry K."/>
            <person name="Bills G."/>
            <person name="Bluhm B."/>
            <person name="Cannon C."/>
            <person name="Castanera R."/>
            <person name="Culley D."/>
            <person name="Daum C."/>
            <person name="Ezra D."/>
            <person name="Gonzalez J."/>
            <person name="Henrissat B."/>
            <person name="Kuo A."/>
            <person name="Liang C."/>
            <person name="Lipzen A."/>
            <person name="Lutzoni F."/>
            <person name="Magnuson J."/>
            <person name="Mondo S."/>
            <person name="Nolan M."/>
            <person name="Ohm R."/>
            <person name="Pangilinan J."/>
            <person name="Park H.-J."/>
            <person name="Ramirez L."/>
            <person name="Alfaro M."/>
            <person name="Sun H."/>
            <person name="Tritt A."/>
            <person name="Yoshinaga Y."/>
            <person name="Zwiers L.-H."/>
            <person name="Turgeon B."/>
            <person name="Goodwin S."/>
            <person name="Spatafora J."/>
            <person name="Crous P."/>
            <person name="Grigoriev I."/>
        </authorList>
    </citation>
    <scope>NUCLEOTIDE SEQUENCE</scope>
    <source>
        <strain evidence="1">CBS 125425</strain>
    </source>
</reference>
<protein>
    <recommendedName>
        <fullName evidence="3">DUF1993 domain-containing protein</fullName>
    </recommendedName>
</protein>
<gene>
    <name evidence="1" type="ORF">EJ04DRAFT_508122</name>
</gene>
<dbReference type="EMBL" id="ML996101">
    <property type="protein sequence ID" value="KAF2740126.1"/>
    <property type="molecule type" value="Genomic_DNA"/>
</dbReference>
<dbReference type="Pfam" id="PF09351">
    <property type="entry name" value="DUF1993"/>
    <property type="match status" value="1"/>
</dbReference>
<accession>A0A9P4RAX3</accession>
<dbReference type="OrthoDB" id="3724345at2759"/>
<dbReference type="PANTHER" id="PTHR36922:SF1">
    <property type="entry name" value="DUF1993 DOMAIN-CONTAINING PROTEIN"/>
    <property type="match status" value="1"/>
</dbReference>
<evidence type="ECO:0008006" key="3">
    <source>
        <dbReference type="Google" id="ProtNLM"/>
    </source>
</evidence>
<dbReference type="Gene3D" id="1.20.120.450">
    <property type="entry name" value="dinb family like domain"/>
    <property type="match status" value="1"/>
</dbReference>
<proteinExistence type="predicted"/>
<dbReference type="Proteomes" id="UP000799444">
    <property type="component" value="Unassembled WGS sequence"/>
</dbReference>
<organism evidence="1 2">
    <name type="scientific">Polyplosphaeria fusca</name>
    <dbReference type="NCBI Taxonomy" id="682080"/>
    <lineage>
        <taxon>Eukaryota</taxon>
        <taxon>Fungi</taxon>
        <taxon>Dikarya</taxon>
        <taxon>Ascomycota</taxon>
        <taxon>Pezizomycotina</taxon>
        <taxon>Dothideomycetes</taxon>
        <taxon>Pleosporomycetidae</taxon>
        <taxon>Pleosporales</taxon>
        <taxon>Tetraplosphaeriaceae</taxon>
        <taxon>Polyplosphaeria</taxon>
    </lineage>
</organism>
<evidence type="ECO:0000313" key="1">
    <source>
        <dbReference type="EMBL" id="KAF2740126.1"/>
    </source>
</evidence>
<name>A0A9P4RAX3_9PLEO</name>
<comment type="caution">
    <text evidence="1">The sequence shown here is derived from an EMBL/GenBank/DDBJ whole genome shotgun (WGS) entry which is preliminary data.</text>
</comment>
<dbReference type="PANTHER" id="PTHR36922">
    <property type="entry name" value="BLL2446 PROTEIN"/>
    <property type="match status" value="1"/>
</dbReference>
<dbReference type="InterPro" id="IPR034660">
    <property type="entry name" value="DinB/YfiT-like"/>
</dbReference>